<proteinExistence type="predicted"/>
<protein>
    <submittedName>
        <fullName evidence="1">Uncharacterized protein</fullName>
    </submittedName>
</protein>
<accession>A0A8S5PQM5</accession>
<organism evidence="1">
    <name type="scientific">Siphoviridae sp. ct96x5</name>
    <dbReference type="NCBI Taxonomy" id="2825367"/>
    <lineage>
        <taxon>Viruses</taxon>
        <taxon>Duplodnaviria</taxon>
        <taxon>Heunggongvirae</taxon>
        <taxon>Uroviricota</taxon>
        <taxon>Caudoviricetes</taxon>
    </lineage>
</organism>
<evidence type="ECO:0000313" key="1">
    <source>
        <dbReference type="EMBL" id="DAE09447.1"/>
    </source>
</evidence>
<reference evidence="1" key="1">
    <citation type="journal article" date="2021" name="Proc. Natl. Acad. Sci. U.S.A.">
        <title>A Catalog of Tens of Thousands of Viruses from Human Metagenomes Reveals Hidden Associations with Chronic Diseases.</title>
        <authorList>
            <person name="Tisza M.J."/>
            <person name="Buck C.B."/>
        </authorList>
    </citation>
    <scope>NUCLEOTIDE SEQUENCE</scope>
    <source>
        <strain evidence="1">Ct96x5</strain>
    </source>
</reference>
<name>A0A8S5PQM5_9CAUD</name>
<dbReference type="EMBL" id="BK015488">
    <property type="protein sequence ID" value="DAE09447.1"/>
    <property type="molecule type" value="Genomic_DNA"/>
</dbReference>
<sequence length="352" mass="40312">MILFIIEVIEILHNRIPLEIFGNIAIVLVLENFSQLFRVACIQGTLIAFFKRFREFIAVITVITAFKVRIDVVFCILDETLTALANIKLVEMLQHIVESADITHFIVVVAERTVVISCFCRQFVLAAQIFQILSCHSSFSFPGQFYFPDFVLFADSEYITARIIDINFEICFTVCCVACTRQNLDPVVVGLVTGDEFITLFRCIICGRFRRWEKFYISTIAAIVIPVMGKNIPGIIIHSHLHLDKVDMPPVVVTILVTNRRKIKVAFILTCESFPVLIIKLRLFFIVYHFPYSKFCLFVTPKATSFYDFGNITLFKIGMYDKEFHAIRPPKVIIFLWSPHTQAGSLVLSGRL</sequence>